<dbReference type="PROSITE" id="PS51257">
    <property type="entry name" value="PROKAR_LIPOPROTEIN"/>
    <property type="match status" value="1"/>
</dbReference>
<protein>
    <submittedName>
        <fullName evidence="1">Uncharacterized protein</fullName>
    </submittedName>
</protein>
<dbReference type="OrthoDB" id="6500349at2759"/>
<proteinExistence type="predicted"/>
<reference evidence="1" key="1">
    <citation type="submission" date="2021-02" db="EMBL/GenBank/DDBJ databases">
        <authorList>
            <person name="Nowell W R."/>
        </authorList>
    </citation>
    <scope>NUCLEOTIDE SEQUENCE</scope>
    <source>
        <strain evidence="1">Ploen Becks lab</strain>
    </source>
</reference>
<dbReference type="Proteomes" id="UP000663879">
    <property type="component" value="Unassembled WGS sequence"/>
</dbReference>
<organism evidence="1 2">
    <name type="scientific">Brachionus calyciflorus</name>
    <dbReference type="NCBI Taxonomy" id="104777"/>
    <lineage>
        <taxon>Eukaryota</taxon>
        <taxon>Metazoa</taxon>
        <taxon>Spiralia</taxon>
        <taxon>Gnathifera</taxon>
        <taxon>Rotifera</taxon>
        <taxon>Eurotatoria</taxon>
        <taxon>Monogononta</taxon>
        <taxon>Pseudotrocha</taxon>
        <taxon>Ploima</taxon>
        <taxon>Brachionidae</taxon>
        <taxon>Brachionus</taxon>
    </lineage>
</organism>
<evidence type="ECO:0000313" key="2">
    <source>
        <dbReference type="Proteomes" id="UP000663879"/>
    </source>
</evidence>
<accession>A0A814ED98</accession>
<evidence type="ECO:0000313" key="1">
    <source>
        <dbReference type="EMBL" id="CAF0967679.1"/>
    </source>
</evidence>
<name>A0A814ED98_9BILA</name>
<dbReference type="AlphaFoldDB" id="A0A814ED98"/>
<comment type="caution">
    <text evidence="1">The sequence shown here is derived from an EMBL/GenBank/DDBJ whole genome shotgun (WGS) entry which is preliminary data.</text>
</comment>
<dbReference type="EMBL" id="CAJNOC010003098">
    <property type="protein sequence ID" value="CAF0967679.1"/>
    <property type="molecule type" value="Genomic_DNA"/>
</dbReference>
<gene>
    <name evidence="1" type="ORF">OXX778_LOCUS14751</name>
</gene>
<keyword evidence="2" id="KW-1185">Reference proteome</keyword>
<sequence>MKDVTNSQSVIFSMLGCDSSSFLELRNMGATSHQLGAKIIKVDHVKKLYEEYSSMMSTGNAVAGVNAGNGTLSSQKKFTFRPDKETRAILIEKKNYCDEELAVVLPSKNGLKLLVQTNTDNPYESYEKIKSINFSLHKNFKTIELAKESHHFLLFDSGVFDDNKRIMIFGTQQNLTRLQMQRHWFSDGTFDPINGYFYHFKQNIWRHIQNEGLCTLYNEKESDFRISAKMLFALAFVPTKDVVAVFVQLNSNIPHNLEPVYKYLEKYYIGSKKPGKVGHRHKPLYPIEMWNVYDRRSYATNQQQHRRMALYIPNMC</sequence>